<organism evidence="1 2">
    <name type="scientific">Hassallia byssoidea VB512170</name>
    <dbReference type="NCBI Taxonomy" id="1304833"/>
    <lineage>
        <taxon>Bacteria</taxon>
        <taxon>Bacillati</taxon>
        <taxon>Cyanobacteriota</taxon>
        <taxon>Cyanophyceae</taxon>
        <taxon>Nostocales</taxon>
        <taxon>Tolypothrichaceae</taxon>
        <taxon>Hassallia</taxon>
    </lineage>
</organism>
<accession>A0A846HEA3</accession>
<gene>
    <name evidence="1" type="ORF">PI95_024615</name>
</gene>
<dbReference type="RefSeq" id="WP_039748819.1">
    <property type="nucleotide sequence ID" value="NZ_JTCM02000077.1"/>
</dbReference>
<protein>
    <submittedName>
        <fullName evidence="1">Uncharacterized protein</fullName>
    </submittedName>
</protein>
<keyword evidence="2" id="KW-1185">Reference proteome</keyword>
<name>A0A846HEA3_9CYAN</name>
<reference evidence="1 2" key="1">
    <citation type="journal article" date="2015" name="Genome Announc.">
        <title>Draft Genome Sequence of Cyanobacterium Hassallia byssoidea Strain VB512170, Isolated from Monuments in India.</title>
        <authorList>
            <person name="Singh D."/>
            <person name="Chandrababunaidu M.M."/>
            <person name="Panda A."/>
            <person name="Sen D."/>
            <person name="Bhattacharyya S."/>
            <person name="Adhikary S.P."/>
            <person name="Tripathy S."/>
        </authorList>
    </citation>
    <scope>NUCLEOTIDE SEQUENCE [LARGE SCALE GENOMIC DNA]</scope>
    <source>
        <strain evidence="1 2">VB512170</strain>
    </source>
</reference>
<evidence type="ECO:0000313" key="1">
    <source>
        <dbReference type="EMBL" id="NEU75656.1"/>
    </source>
</evidence>
<dbReference type="Proteomes" id="UP000031549">
    <property type="component" value="Unassembled WGS sequence"/>
</dbReference>
<dbReference type="EMBL" id="JTCM02000077">
    <property type="protein sequence ID" value="NEU75656.1"/>
    <property type="molecule type" value="Genomic_DNA"/>
</dbReference>
<proteinExistence type="predicted"/>
<evidence type="ECO:0000313" key="2">
    <source>
        <dbReference type="Proteomes" id="UP000031549"/>
    </source>
</evidence>
<dbReference type="AlphaFoldDB" id="A0A846HEA3"/>
<comment type="caution">
    <text evidence="1">The sequence shown here is derived from an EMBL/GenBank/DDBJ whole genome shotgun (WGS) entry which is preliminary data.</text>
</comment>
<sequence>MEHWQFLIQKQGDRSWHTLESPNLEILSGRYRVLARSNRPNIDVEVRVIHSSTQEVPLLRRVQKRSRRTNNEGLMAVIPFTHLKPGVWELRCSGDLMSDMLGKSWQHTIKIQVLPESTVLSDVRMDDSDHHHQSDDDREDTFSHRNSLSTAAAQTYSTIHNTITVKASVITRESNAATTEPLPTIKEEDAPITPVWVKGETAEQILQNLLELALPASESLLHDEAIEQTPEEQAPPPLLLTLEQETYVARWGETLCVNGRVELKQELLSDTSDLESVCAAEVRIEMRSPQKSEILTQVRQPIPEKILPCTISSQIEIPADCESKLILADMSFYGALAGIGEVTLLASQSFTITADVTELLAITTAVKHSTPELDYQLAPPTISKEPLPSTLDLQLFNLVKSVRYDRNLVFQTSPKKALPPRIDPRTLRKSAAVRKSSASCQKTSPQLPTFSHGQTKMIAASKSQHLENTDTITEPQVPIIEEQTRLSLSAGSTFRYLTPLKPLPTDFEAVQSNVQDALDYQTHEESPQLNTTVAESENAIDLEGSPDAPELVELDARSPDNSFAEVVLPQTSQLITPDNPYSSPLIRKWMQTQGYSLPEPIDVQPQNYYSYTPANQTISEQHPVSLDEQTLTADVNSPLVSDMETQQGDIVEEDTDTLPEEKVSEVSLSPQVPQLPPASHLQIQPTWLAQEIVVDDTADEYEADTTQSGLLKQKHEAVTNLSVSLAIAAANWNPLPIPQLHVPEGELIAGKSVRVRVHLPYVREQMAVKLWVKDCQTRWLLDGPHLLKNLLPNSLGDLEVMTQLSIPFGCLEIRLEAIAIDMATQQESHKVTITRTVIPPDLPTLQLDELLGI</sequence>